<reference evidence="5 6" key="1">
    <citation type="submission" date="2018-08" db="EMBL/GenBank/DDBJ databases">
        <title>Genomic investigation of the strawberry pathogen Phytophthora fragariae indicates pathogenicity is determined by transcriptional variation in three key races.</title>
        <authorList>
            <person name="Adams T.M."/>
            <person name="Armitage A.D."/>
            <person name="Sobczyk M.K."/>
            <person name="Bates H.J."/>
            <person name="Dunwell J.M."/>
            <person name="Nellist C.F."/>
            <person name="Harrison R.J."/>
        </authorList>
    </citation>
    <scope>NUCLEOTIDE SEQUENCE [LARGE SCALE GENOMIC DNA]</scope>
    <source>
        <strain evidence="4 5">NOV-27</strain>
        <strain evidence="2 6">NOV-71</strain>
        <strain evidence="3 7">ONT-3</strain>
    </source>
</reference>
<comment type="caution">
    <text evidence="4">The sequence shown here is derived from an EMBL/GenBank/DDBJ whole genome shotgun (WGS) entry which is preliminary data.</text>
</comment>
<evidence type="ECO:0000313" key="5">
    <source>
        <dbReference type="Proteomes" id="UP000433483"/>
    </source>
</evidence>
<keyword evidence="1" id="KW-0812">Transmembrane</keyword>
<gene>
    <name evidence="4" type="ORF">PF005_g4187</name>
    <name evidence="2" type="ORF">PF007_g13251</name>
    <name evidence="3" type="ORF">PF010_g11394</name>
</gene>
<evidence type="ECO:0000313" key="2">
    <source>
        <dbReference type="EMBL" id="KAE9106854.1"/>
    </source>
</evidence>
<dbReference type="Proteomes" id="UP000488956">
    <property type="component" value="Unassembled WGS sequence"/>
</dbReference>
<evidence type="ECO:0000313" key="4">
    <source>
        <dbReference type="EMBL" id="KAE9228738.1"/>
    </source>
</evidence>
<evidence type="ECO:0000313" key="3">
    <source>
        <dbReference type="EMBL" id="KAE9109818.1"/>
    </source>
</evidence>
<dbReference type="AlphaFoldDB" id="A0A6A3Z5H0"/>
<dbReference type="EMBL" id="QXFZ01000724">
    <property type="protein sequence ID" value="KAE9106854.1"/>
    <property type="molecule type" value="Genomic_DNA"/>
</dbReference>
<evidence type="ECO:0000313" key="7">
    <source>
        <dbReference type="Proteomes" id="UP000488956"/>
    </source>
</evidence>
<name>A0A6A3Z5H0_9STRA</name>
<feature type="transmembrane region" description="Helical" evidence="1">
    <location>
        <begin position="6"/>
        <end position="25"/>
    </location>
</feature>
<keyword evidence="1" id="KW-0472">Membrane</keyword>
<keyword evidence="5" id="KW-1185">Reference proteome</keyword>
<feature type="transmembrane region" description="Helical" evidence="1">
    <location>
        <begin position="37"/>
        <end position="57"/>
    </location>
</feature>
<sequence>MLGFQFVVEIFVDYVCVVMEMAAGIDFDRIESLSTFLGMLFMTMAAVNINISSAVYLS</sequence>
<dbReference type="Proteomes" id="UP000441208">
    <property type="component" value="Unassembled WGS sequence"/>
</dbReference>
<evidence type="ECO:0000256" key="1">
    <source>
        <dbReference type="SAM" id="Phobius"/>
    </source>
</evidence>
<accession>A0A6A3Z5H0</accession>
<proteinExistence type="predicted"/>
<protein>
    <submittedName>
        <fullName evidence="4">Uncharacterized protein</fullName>
    </submittedName>
</protein>
<dbReference type="EMBL" id="QXGB01000133">
    <property type="protein sequence ID" value="KAE9228738.1"/>
    <property type="molecule type" value="Genomic_DNA"/>
</dbReference>
<organism evidence="4 5">
    <name type="scientific">Phytophthora fragariae</name>
    <dbReference type="NCBI Taxonomy" id="53985"/>
    <lineage>
        <taxon>Eukaryota</taxon>
        <taxon>Sar</taxon>
        <taxon>Stramenopiles</taxon>
        <taxon>Oomycota</taxon>
        <taxon>Peronosporomycetes</taxon>
        <taxon>Peronosporales</taxon>
        <taxon>Peronosporaceae</taxon>
        <taxon>Phytophthora</taxon>
    </lineage>
</organism>
<dbReference type="OrthoDB" id="101428at2759"/>
<keyword evidence="1" id="KW-1133">Transmembrane helix</keyword>
<evidence type="ECO:0000313" key="6">
    <source>
        <dbReference type="Proteomes" id="UP000441208"/>
    </source>
</evidence>
<dbReference type="EMBL" id="QXFX01000603">
    <property type="protein sequence ID" value="KAE9109818.1"/>
    <property type="molecule type" value="Genomic_DNA"/>
</dbReference>
<dbReference type="Proteomes" id="UP000433483">
    <property type="component" value="Unassembled WGS sequence"/>
</dbReference>